<feature type="domain" description="ABC transporter" evidence="5">
    <location>
        <begin position="11"/>
        <end position="252"/>
    </location>
</feature>
<dbReference type="GO" id="GO:0016887">
    <property type="term" value="F:ATP hydrolysis activity"/>
    <property type="evidence" value="ECO:0007669"/>
    <property type="project" value="InterPro"/>
</dbReference>
<dbReference type="SUPFAM" id="SSF52540">
    <property type="entry name" value="P-loop containing nucleoside triphosphate hydrolases"/>
    <property type="match status" value="1"/>
</dbReference>
<proteinExistence type="inferred from homology"/>
<dbReference type="EMBL" id="JAEKJZ010000001">
    <property type="protein sequence ID" value="MBN9670053.1"/>
    <property type="molecule type" value="Genomic_DNA"/>
</dbReference>
<name>A0A939EBT8_9HYPH</name>
<evidence type="ECO:0000313" key="7">
    <source>
        <dbReference type="Proteomes" id="UP000664096"/>
    </source>
</evidence>
<dbReference type="Gene3D" id="3.40.50.300">
    <property type="entry name" value="P-loop containing nucleotide triphosphate hydrolases"/>
    <property type="match status" value="1"/>
</dbReference>
<comment type="caution">
    <text evidence="6">The sequence shown here is derived from an EMBL/GenBank/DDBJ whole genome shotgun (WGS) entry which is preliminary data.</text>
</comment>
<evidence type="ECO:0000313" key="6">
    <source>
        <dbReference type="EMBL" id="MBN9670053.1"/>
    </source>
</evidence>
<dbReference type="Proteomes" id="UP000664096">
    <property type="component" value="Unassembled WGS sequence"/>
</dbReference>
<accession>A0A939EBT8</accession>
<organism evidence="6 7">
    <name type="scientific">Roseibium aggregatum</name>
    <dbReference type="NCBI Taxonomy" id="187304"/>
    <lineage>
        <taxon>Bacteria</taxon>
        <taxon>Pseudomonadati</taxon>
        <taxon>Pseudomonadota</taxon>
        <taxon>Alphaproteobacteria</taxon>
        <taxon>Hyphomicrobiales</taxon>
        <taxon>Stappiaceae</taxon>
        <taxon>Roseibium</taxon>
    </lineage>
</organism>
<dbReference type="GO" id="GO:0055085">
    <property type="term" value="P:transmembrane transport"/>
    <property type="evidence" value="ECO:0007669"/>
    <property type="project" value="UniProtKB-ARBA"/>
</dbReference>
<reference evidence="6" key="1">
    <citation type="submission" date="2020-12" db="EMBL/GenBank/DDBJ databases">
        <title>Oil enriched cultivation method for isolating marine PHA-producing bacteria.</title>
        <authorList>
            <person name="Zheng W."/>
            <person name="Yu S."/>
            <person name="Huang Y."/>
        </authorList>
    </citation>
    <scope>NUCLEOTIDE SEQUENCE</scope>
    <source>
        <strain evidence="6">SY-2-12</strain>
    </source>
</reference>
<dbReference type="CDD" id="cd03257">
    <property type="entry name" value="ABC_NikE_OppD_transporters"/>
    <property type="match status" value="1"/>
</dbReference>
<sequence length="276" mass="29673">MLGKKEETDVLAVRNLGVEVDNVVLLHDVSFTLKKGRTLCVVGESGSGKTTLLKALQGLMPICRGSVEHGLDRPGATTRQKPGPRPIGLPDTKWVMQNPIAALNPLQKAGAAITESLHHAKLDRNAKQEALLAALGNVDLLPEMALRYPAQLSLGQAQRVCIARALIAKPELILFDEPLSALDAVVQKQIGRTMERIKQTHGLSYIVVTHDLGYAQAYADDILLLRNGIVEAYQASNAFFRSPASDYGSELIEAARVLGCLPEEAAVQPMTCGAAQ</sequence>
<dbReference type="Pfam" id="PF00005">
    <property type="entry name" value="ABC_tran"/>
    <property type="match status" value="1"/>
</dbReference>
<dbReference type="InterPro" id="IPR050319">
    <property type="entry name" value="ABC_transp_ATP-bind"/>
</dbReference>
<keyword evidence="2" id="KW-0813">Transport</keyword>
<dbReference type="PANTHER" id="PTHR43776">
    <property type="entry name" value="TRANSPORT ATP-BINDING PROTEIN"/>
    <property type="match status" value="1"/>
</dbReference>
<keyword evidence="4 6" id="KW-0067">ATP-binding</keyword>
<evidence type="ECO:0000256" key="4">
    <source>
        <dbReference type="ARBA" id="ARBA00022840"/>
    </source>
</evidence>
<dbReference type="SMART" id="SM00382">
    <property type="entry name" value="AAA"/>
    <property type="match status" value="1"/>
</dbReference>
<dbReference type="PROSITE" id="PS00211">
    <property type="entry name" value="ABC_TRANSPORTER_1"/>
    <property type="match status" value="1"/>
</dbReference>
<evidence type="ECO:0000256" key="2">
    <source>
        <dbReference type="ARBA" id="ARBA00022448"/>
    </source>
</evidence>
<dbReference type="PROSITE" id="PS50893">
    <property type="entry name" value="ABC_TRANSPORTER_2"/>
    <property type="match status" value="1"/>
</dbReference>
<evidence type="ECO:0000256" key="3">
    <source>
        <dbReference type="ARBA" id="ARBA00022741"/>
    </source>
</evidence>
<gene>
    <name evidence="6" type="ORF">JF539_06860</name>
</gene>
<comment type="similarity">
    <text evidence="1">Belongs to the ABC transporter superfamily.</text>
</comment>
<keyword evidence="3" id="KW-0547">Nucleotide-binding</keyword>
<dbReference type="InterPro" id="IPR027417">
    <property type="entry name" value="P-loop_NTPase"/>
</dbReference>
<evidence type="ECO:0000259" key="5">
    <source>
        <dbReference type="PROSITE" id="PS50893"/>
    </source>
</evidence>
<dbReference type="AlphaFoldDB" id="A0A939EBT8"/>
<dbReference type="GO" id="GO:0005524">
    <property type="term" value="F:ATP binding"/>
    <property type="evidence" value="ECO:0007669"/>
    <property type="project" value="UniProtKB-KW"/>
</dbReference>
<dbReference type="InterPro" id="IPR017871">
    <property type="entry name" value="ABC_transporter-like_CS"/>
</dbReference>
<dbReference type="RefSeq" id="WP_207139572.1">
    <property type="nucleotide sequence ID" value="NZ_JAEKJZ010000001.1"/>
</dbReference>
<evidence type="ECO:0000256" key="1">
    <source>
        <dbReference type="ARBA" id="ARBA00005417"/>
    </source>
</evidence>
<protein>
    <submittedName>
        <fullName evidence="6">ABC transporter ATP-binding protein</fullName>
    </submittedName>
</protein>
<dbReference type="InterPro" id="IPR003593">
    <property type="entry name" value="AAA+_ATPase"/>
</dbReference>
<dbReference type="InterPro" id="IPR003439">
    <property type="entry name" value="ABC_transporter-like_ATP-bd"/>
</dbReference>